<evidence type="ECO:0000256" key="1">
    <source>
        <dbReference type="ARBA" id="ARBA00023125"/>
    </source>
</evidence>
<dbReference type="Proteomes" id="UP001595386">
    <property type="component" value="Unassembled WGS sequence"/>
</dbReference>
<keyword evidence="5" id="KW-1185">Reference proteome</keyword>
<evidence type="ECO:0000313" key="4">
    <source>
        <dbReference type="EMBL" id="MFC2992902.1"/>
    </source>
</evidence>
<evidence type="ECO:0000259" key="3">
    <source>
        <dbReference type="Pfam" id="PF07282"/>
    </source>
</evidence>
<dbReference type="Pfam" id="PF07282">
    <property type="entry name" value="Cas12f1-like_TNB"/>
    <property type="match status" value="1"/>
</dbReference>
<protein>
    <submittedName>
        <fullName evidence="4">IS200/IS605 family accessory protein TnpB-related protein</fullName>
    </submittedName>
</protein>
<name>A0ABV7B612_9GAMM</name>
<organism evidence="4 5">
    <name type="scientific">Halomonas tibetensis</name>
    <dbReference type="NCBI Taxonomy" id="2259590"/>
    <lineage>
        <taxon>Bacteria</taxon>
        <taxon>Pseudomonadati</taxon>
        <taxon>Pseudomonadota</taxon>
        <taxon>Gammaproteobacteria</taxon>
        <taxon>Oceanospirillales</taxon>
        <taxon>Halomonadaceae</taxon>
        <taxon>Halomonas</taxon>
    </lineage>
</organism>
<feature type="region of interest" description="Disordered" evidence="2">
    <location>
        <begin position="410"/>
        <end position="429"/>
    </location>
</feature>
<dbReference type="NCBIfam" id="TIGR01766">
    <property type="entry name" value="IS200/IS605 family accessory protein TnpB-like domain"/>
    <property type="match status" value="1"/>
</dbReference>
<dbReference type="EMBL" id="JBHRSQ010000017">
    <property type="protein sequence ID" value="MFC2992902.1"/>
    <property type="molecule type" value="Genomic_DNA"/>
</dbReference>
<proteinExistence type="predicted"/>
<sequence>MTRTMIRTDKWPLHATTQQRHLMRLTLAEYRQFCRALSVVVLANWPSLQQAPSFAAAVERLMHPTKKNPSPRHHYFVKRFYKFPSYLRRAAIEFVKGQVSSYLTRYRAWQAGDRQRKNAQPPRFNPVAGCYPVMYRGQLVKFDTDFTTASLKLWDGKEWLWHDVAIKAVRQRHRLGTVKSPTLVLNRHCHLAVPVDINPGSLPDQQRVCAVDVGINTLATASIVTPDGTVAARGFFHPAADIDRRDKRATLIRRKARKTAKLSKGFGRRWYRKAQHINEQIAQQTSRRLIDFALAQGADVIVLEDLKGWRPKAGRKRSGLRQRFHQWLHRRLATLVEQKMAEAGGRVVTVYARGTSSWAFDGSGRVKRDKGQYELATFPSGKQYNADLNASYNIGARYWAWKHKLTRRKDGQLSAGRSSPGKPRTPVTLSTLWRREPEAPHRCVA</sequence>
<dbReference type="RefSeq" id="WP_379760029.1">
    <property type="nucleotide sequence ID" value="NZ_JBHRSQ010000017.1"/>
</dbReference>
<keyword evidence="1" id="KW-0238">DNA-binding</keyword>
<gene>
    <name evidence="4" type="ORF">ACFODV_12740</name>
</gene>
<reference evidence="5" key="1">
    <citation type="journal article" date="2019" name="Int. J. Syst. Evol. Microbiol.">
        <title>The Global Catalogue of Microorganisms (GCM) 10K type strain sequencing project: providing services to taxonomists for standard genome sequencing and annotation.</title>
        <authorList>
            <consortium name="The Broad Institute Genomics Platform"/>
            <consortium name="The Broad Institute Genome Sequencing Center for Infectious Disease"/>
            <person name="Wu L."/>
            <person name="Ma J."/>
        </authorList>
    </citation>
    <scope>NUCLEOTIDE SEQUENCE [LARGE SCALE GENOMIC DNA]</scope>
    <source>
        <strain evidence="5">KCTC 52660</strain>
    </source>
</reference>
<comment type="caution">
    <text evidence="4">The sequence shown here is derived from an EMBL/GenBank/DDBJ whole genome shotgun (WGS) entry which is preliminary data.</text>
</comment>
<feature type="domain" description="Cas12f1-like TNB" evidence="3">
    <location>
        <begin position="329"/>
        <end position="394"/>
    </location>
</feature>
<evidence type="ECO:0000256" key="2">
    <source>
        <dbReference type="SAM" id="MobiDB-lite"/>
    </source>
</evidence>
<evidence type="ECO:0000313" key="5">
    <source>
        <dbReference type="Proteomes" id="UP001595386"/>
    </source>
</evidence>
<dbReference type="InterPro" id="IPR010095">
    <property type="entry name" value="Cas12f1-like_TNB"/>
</dbReference>
<accession>A0ABV7B612</accession>